<keyword evidence="10" id="KW-1185">Reference proteome</keyword>
<evidence type="ECO:0000256" key="1">
    <source>
        <dbReference type="ARBA" id="ARBA00004191"/>
    </source>
</evidence>
<dbReference type="GO" id="GO:0071555">
    <property type="term" value="P:cell wall organization"/>
    <property type="evidence" value="ECO:0007669"/>
    <property type="project" value="UniProtKB-KW"/>
</dbReference>
<proteinExistence type="inferred from homology"/>
<protein>
    <submittedName>
        <fullName evidence="11">Probable polygalacturonase At3g15720</fullName>
    </submittedName>
</protein>
<dbReference type="OrthoDB" id="187139at2759"/>
<keyword evidence="5 8" id="KW-0378">Hydrolase</keyword>
<dbReference type="Gene3D" id="2.160.20.10">
    <property type="entry name" value="Single-stranded right-handed beta-helix, Pectin lyase-like"/>
    <property type="match status" value="1"/>
</dbReference>
<reference evidence="11" key="2">
    <citation type="submission" date="2025-08" db="UniProtKB">
        <authorList>
            <consortium name="RefSeq"/>
        </authorList>
    </citation>
    <scope>IDENTIFICATION</scope>
    <source>
        <tissue evidence="11">Young leaves</tissue>
    </source>
</reference>
<feature type="chain" id="PRO_5034494032" evidence="9">
    <location>
        <begin position="20"/>
        <end position="355"/>
    </location>
</feature>
<evidence type="ECO:0000256" key="9">
    <source>
        <dbReference type="SAM" id="SignalP"/>
    </source>
</evidence>
<dbReference type="PANTHER" id="PTHR31375">
    <property type="match status" value="1"/>
</dbReference>
<keyword evidence="4" id="KW-0964">Secreted</keyword>
<comment type="subcellular location">
    <subcellularLocation>
        <location evidence="1">Secreted</location>
        <location evidence="1">Cell wall</location>
    </subcellularLocation>
</comment>
<reference evidence="10" key="1">
    <citation type="journal article" date="2019" name="Toxins">
        <title>Detection of Abrin-Like and Prepropulchellin-Like Toxin Genes and Transcripts Using Whole Genome Sequencing and Full-Length Transcript Sequencing of Abrus precatorius.</title>
        <authorList>
            <person name="Hovde B.T."/>
            <person name="Daligault H.E."/>
            <person name="Hanschen E.R."/>
            <person name="Kunde Y.A."/>
            <person name="Johnson M.B."/>
            <person name="Starkenburg S.R."/>
            <person name="Johnson S.L."/>
        </authorList>
    </citation>
    <scope>NUCLEOTIDE SEQUENCE [LARGE SCALE GENOMIC DNA]</scope>
</reference>
<evidence type="ECO:0000313" key="11">
    <source>
        <dbReference type="RefSeq" id="XP_027337002.1"/>
    </source>
</evidence>
<organism evidence="10 11">
    <name type="scientific">Abrus precatorius</name>
    <name type="common">Indian licorice</name>
    <name type="synonym">Glycine abrus</name>
    <dbReference type="NCBI Taxonomy" id="3816"/>
    <lineage>
        <taxon>Eukaryota</taxon>
        <taxon>Viridiplantae</taxon>
        <taxon>Streptophyta</taxon>
        <taxon>Embryophyta</taxon>
        <taxon>Tracheophyta</taxon>
        <taxon>Spermatophyta</taxon>
        <taxon>Magnoliopsida</taxon>
        <taxon>eudicotyledons</taxon>
        <taxon>Gunneridae</taxon>
        <taxon>Pentapetalae</taxon>
        <taxon>rosids</taxon>
        <taxon>fabids</taxon>
        <taxon>Fabales</taxon>
        <taxon>Fabaceae</taxon>
        <taxon>Papilionoideae</taxon>
        <taxon>50 kb inversion clade</taxon>
        <taxon>NPAAA clade</taxon>
        <taxon>indigoferoid/millettioid clade</taxon>
        <taxon>Abreae</taxon>
        <taxon>Abrus</taxon>
    </lineage>
</organism>
<evidence type="ECO:0000256" key="2">
    <source>
        <dbReference type="ARBA" id="ARBA00008834"/>
    </source>
</evidence>
<dbReference type="KEGG" id="aprc:113850621"/>
<evidence type="ECO:0000256" key="3">
    <source>
        <dbReference type="ARBA" id="ARBA00022512"/>
    </source>
</evidence>
<evidence type="ECO:0000256" key="4">
    <source>
        <dbReference type="ARBA" id="ARBA00022525"/>
    </source>
</evidence>
<dbReference type="Pfam" id="PF00295">
    <property type="entry name" value="Glyco_hydro_28"/>
    <property type="match status" value="1"/>
</dbReference>
<dbReference type="SMART" id="SM00710">
    <property type="entry name" value="PbH1"/>
    <property type="match status" value="4"/>
</dbReference>
<evidence type="ECO:0000256" key="7">
    <source>
        <dbReference type="ARBA" id="ARBA00023316"/>
    </source>
</evidence>
<dbReference type="GeneID" id="113850621"/>
<dbReference type="GO" id="GO:0004650">
    <property type="term" value="F:polygalacturonase activity"/>
    <property type="evidence" value="ECO:0007669"/>
    <property type="project" value="InterPro"/>
</dbReference>
<keyword evidence="9" id="KW-0732">Signal</keyword>
<dbReference type="InterPro" id="IPR012334">
    <property type="entry name" value="Pectin_lyas_fold"/>
</dbReference>
<evidence type="ECO:0000256" key="5">
    <source>
        <dbReference type="ARBA" id="ARBA00022801"/>
    </source>
</evidence>
<accession>A0A8B8JZR1</accession>
<keyword evidence="7" id="KW-0961">Cell wall biogenesis/degradation</keyword>
<dbReference type="InterPro" id="IPR011050">
    <property type="entry name" value="Pectin_lyase_fold/virulence"/>
</dbReference>
<keyword evidence="6 8" id="KW-0326">Glycosidase</keyword>
<gene>
    <name evidence="11" type="primary">LOC113850621</name>
</gene>
<dbReference type="Proteomes" id="UP000694853">
    <property type="component" value="Unplaced"/>
</dbReference>
<sequence length="355" mass="38161">MKGLIACILILCFVSPSLCLRRIGSNKTIYFNVMEHGARGDGKTDDSHAFLSAWQRTCEAESAATLFIPPRKVFLVKKLNLNGPCKATNILISNVNGLTIDAKRGMFDGYGSTWWQCKSCKRPTALRFHGCNGLTVKYLRMMNSPGAHISVNGCEGAKFSQINIHAPAHSPNTDGFDIASSKNILIQDSTIGTGDDCIAINGGCSNISAVGVACGPGNGISIGSLGRNQGHETVEEVHVRNCSFTGTTNGARIKTWPGGSGYARKITFEQIKLTDTRNPIIIDQYYGHNISSVYSYYLSDAKAIDLRCSKLGCFGIILDQINIVSAEQGKHAYASCKNAHGIVLSSIPSVSCLLN</sequence>
<comment type="similarity">
    <text evidence="2 8">Belongs to the glycosyl hydrolase 28 family.</text>
</comment>
<evidence type="ECO:0000256" key="8">
    <source>
        <dbReference type="RuleBase" id="RU361169"/>
    </source>
</evidence>
<dbReference type="InterPro" id="IPR000743">
    <property type="entry name" value="Glyco_hydro_28"/>
</dbReference>
<keyword evidence="3" id="KW-0134">Cell wall</keyword>
<dbReference type="SUPFAM" id="SSF51126">
    <property type="entry name" value="Pectin lyase-like"/>
    <property type="match status" value="1"/>
</dbReference>
<dbReference type="InterPro" id="IPR006626">
    <property type="entry name" value="PbH1"/>
</dbReference>
<dbReference type="AlphaFoldDB" id="A0A8B8JZR1"/>
<name>A0A8B8JZR1_ABRPR</name>
<feature type="signal peptide" evidence="9">
    <location>
        <begin position="1"/>
        <end position="19"/>
    </location>
</feature>
<evidence type="ECO:0000313" key="10">
    <source>
        <dbReference type="Proteomes" id="UP000694853"/>
    </source>
</evidence>
<evidence type="ECO:0000256" key="6">
    <source>
        <dbReference type="ARBA" id="ARBA00023295"/>
    </source>
</evidence>
<dbReference type="GO" id="GO:0005975">
    <property type="term" value="P:carbohydrate metabolic process"/>
    <property type="evidence" value="ECO:0007669"/>
    <property type="project" value="InterPro"/>
</dbReference>
<dbReference type="RefSeq" id="XP_027337002.1">
    <property type="nucleotide sequence ID" value="XM_027481201.1"/>
</dbReference>